<dbReference type="Proteomes" id="UP000003374">
    <property type="component" value="Unassembled WGS sequence"/>
</dbReference>
<dbReference type="Gene3D" id="3.40.50.300">
    <property type="entry name" value="P-loop containing nucleotide triphosphate hydrolases"/>
    <property type="match status" value="1"/>
</dbReference>
<accession>A4BVS1</accession>
<keyword evidence="5" id="KW-0547">Nucleotide-binding</keyword>
<dbReference type="InterPro" id="IPR003593">
    <property type="entry name" value="AAA+_ATPase"/>
</dbReference>
<dbReference type="HOGENOM" id="CLU_000604_1_1_6"/>
<dbReference type="InterPro" id="IPR005116">
    <property type="entry name" value="Transp-assoc_OB_typ1"/>
</dbReference>
<keyword evidence="1" id="KW-0813">Transport</keyword>
<dbReference type="InterPro" id="IPR011868">
    <property type="entry name" value="ModC_ABC_ATP-bd"/>
</dbReference>
<dbReference type="Pfam" id="PF00005">
    <property type="entry name" value="ABC_tran"/>
    <property type="match status" value="1"/>
</dbReference>
<keyword evidence="3 9" id="KW-0500">Molybdenum</keyword>
<evidence type="ECO:0000256" key="7">
    <source>
        <dbReference type="ARBA" id="ARBA00022967"/>
    </source>
</evidence>
<dbReference type="PROSITE" id="PS50893">
    <property type="entry name" value="ABC_TRANSPORTER_2"/>
    <property type="match status" value="1"/>
</dbReference>
<evidence type="ECO:0000256" key="2">
    <source>
        <dbReference type="ARBA" id="ARBA00022475"/>
    </source>
</evidence>
<keyword evidence="8" id="KW-0472">Membrane</keyword>
<dbReference type="GO" id="GO:0015098">
    <property type="term" value="F:molybdate ion transmembrane transporter activity"/>
    <property type="evidence" value="ECO:0007669"/>
    <property type="project" value="InterPro"/>
</dbReference>
<dbReference type="InterPro" id="IPR004606">
    <property type="entry name" value="Mop_domain"/>
</dbReference>
<dbReference type="AlphaFoldDB" id="A4BVS1"/>
<keyword evidence="13" id="KW-1185">Reference proteome</keyword>
<proteinExistence type="predicted"/>
<dbReference type="eggNOG" id="COG4148">
    <property type="taxonomic scope" value="Bacteria"/>
</dbReference>
<dbReference type="OrthoDB" id="9802264at2"/>
<dbReference type="GO" id="GO:0140359">
    <property type="term" value="F:ABC-type transporter activity"/>
    <property type="evidence" value="ECO:0007669"/>
    <property type="project" value="InterPro"/>
</dbReference>
<dbReference type="InterPro" id="IPR027417">
    <property type="entry name" value="P-loop_NTPase"/>
</dbReference>
<dbReference type="InterPro" id="IPR003439">
    <property type="entry name" value="ABC_transporter-like_ATP-bd"/>
</dbReference>
<dbReference type="GO" id="GO:0016887">
    <property type="term" value="F:ATP hydrolysis activity"/>
    <property type="evidence" value="ECO:0007669"/>
    <property type="project" value="InterPro"/>
</dbReference>
<dbReference type="SMART" id="SM00382">
    <property type="entry name" value="AAA"/>
    <property type="match status" value="1"/>
</dbReference>
<reference evidence="12 13" key="1">
    <citation type="submission" date="2006-02" db="EMBL/GenBank/DDBJ databases">
        <authorList>
            <person name="Waterbury J."/>
            <person name="Ferriera S."/>
            <person name="Johnson J."/>
            <person name="Kravitz S."/>
            <person name="Halpern A."/>
            <person name="Remington K."/>
            <person name="Beeson K."/>
            <person name="Tran B."/>
            <person name="Rogers Y.-H."/>
            <person name="Friedman R."/>
            <person name="Venter J.C."/>
        </authorList>
    </citation>
    <scope>NUCLEOTIDE SEQUENCE [LARGE SCALE GENOMIC DNA]</scope>
    <source>
        <strain evidence="12 13">Nb-231</strain>
    </source>
</reference>
<dbReference type="Gene3D" id="2.40.50.100">
    <property type="match status" value="1"/>
</dbReference>
<dbReference type="PROSITE" id="PS00211">
    <property type="entry name" value="ABC_TRANSPORTER_1"/>
    <property type="match status" value="1"/>
</dbReference>
<feature type="domain" description="Mop" evidence="11">
    <location>
        <begin position="290"/>
        <end position="353"/>
    </location>
</feature>
<evidence type="ECO:0000256" key="4">
    <source>
        <dbReference type="ARBA" id="ARBA00022519"/>
    </source>
</evidence>
<feature type="domain" description="ABC transporter" evidence="10">
    <location>
        <begin position="1"/>
        <end position="231"/>
    </location>
</feature>
<dbReference type="GO" id="GO:0016020">
    <property type="term" value="C:membrane"/>
    <property type="evidence" value="ECO:0007669"/>
    <property type="project" value="InterPro"/>
</dbReference>
<sequence>MSLEARFWHSRGRFVLDAQLQAPTRAVTVLFGHSGCGKSTLLHCLAGLERAAGRCRLNGTWWQHDERKLFVPTHKRRLGLVFQDARLFEHLSVAANLRYATRRSRAGAAEWNTVVELLGLGPLLRQTAPTLSGGERQRVAIARSLLARPEVLLLDEPLASLDAASKAAILPYLERLTAELAMPMVYVTHSADELVRLGNQVILMEAGRTLEAGPLETMLSRLDLPLAHREDASAVIAAQVQGWDEALHLSILRLGALQLRVPQIRPRVGQPVRLRVRARDVSLTLDPPGRTSILNVLPAQVLETAADSPGQHLVRLRIEDQILLSRISELSQRHLCLQPGMAVFAQVKSVALV</sequence>
<dbReference type="InterPro" id="IPR050334">
    <property type="entry name" value="Molybdenum_import_ModC"/>
</dbReference>
<dbReference type="GO" id="GO:0005524">
    <property type="term" value="F:ATP binding"/>
    <property type="evidence" value="ECO:0007669"/>
    <property type="project" value="UniProtKB-KW"/>
</dbReference>
<keyword evidence="2" id="KW-1003">Cell membrane</keyword>
<evidence type="ECO:0000256" key="3">
    <source>
        <dbReference type="ARBA" id="ARBA00022505"/>
    </source>
</evidence>
<evidence type="ECO:0000256" key="9">
    <source>
        <dbReference type="PROSITE-ProRule" id="PRU01213"/>
    </source>
</evidence>
<keyword evidence="7" id="KW-1278">Translocase</keyword>
<evidence type="ECO:0000256" key="6">
    <source>
        <dbReference type="ARBA" id="ARBA00022840"/>
    </source>
</evidence>
<dbReference type="PROSITE" id="PS51866">
    <property type="entry name" value="MOP"/>
    <property type="match status" value="1"/>
</dbReference>
<comment type="caution">
    <text evidence="12">The sequence shown here is derived from an EMBL/GenBank/DDBJ whole genome shotgun (WGS) entry which is preliminary data.</text>
</comment>
<keyword evidence="6 12" id="KW-0067">ATP-binding</keyword>
<protein>
    <submittedName>
        <fullName evidence="12">Molybdenum import ATP-binding protein</fullName>
    </submittedName>
</protein>
<dbReference type="SUPFAM" id="SSF52540">
    <property type="entry name" value="P-loop containing nucleoside triphosphate hydrolases"/>
    <property type="match status" value="1"/>
</dbReference>
<evidence type="ECO:0000259" key="10">
    <source>
        <dbReference type="PROSITE" id="PS50893"/>
    </source>
</evidence>
<dbReference type="SUPFAM" id="SSF50331">
    <property type="entry name" value="MOP-like"/>
    <property type="match status" value="1"/>
</dbReference>
<organism evidence="12 13">
    <name type="scientific">Nitrococcus mobilis Nb-231</name>
    <dbReference type="NCBI Taxonomy" id="314278"/>
    <lineage>
        <taxon>Bacteria</taxon>
        <taxon>Pseudomonadati</taxon>
        <taxon>Pseudomonadota</taxon>
        <taxon>Gammaproteobacteria</taxon>
        <taxon>Chromatiales</taxon>
        <taxon>Ectothiorhodospiraceae</taxon>
        <taxon>Nitrococcus</taxon>
    </lineage>
</organism>
<dbReference type="NCBIfam" id="TIGR02142">
    <property type="entry name" value="modC_ABC"/>
    <property type="match status" value="1"/>
</dbReference>
<dbReference type="PANTHER" id="PTHR43514:SF10">
    <property type="entry name" value="MOLYBDENUM IMPORT ATP-BINDING PROTEIN MODC 2"/>
    <property type="match status" value="1"/>
</dbReference>
<gene>
    <name evidence="12" type="ORF">NB231_13811</name>
</gene>
<evidence type="ECO:0000256" key="1">
    <source>
        <dbReference type="ARBA" id="ARBA00022448"/>
    </source>
</evidence>
<evidence type="ECO:0000256" key="8">
    <source>
        <dbReference type="ARBA" id="ARBA00023136"/>
    </source>
</evidence>
<name>A4BVS1_9GAMM</name>
<keyword evidence="4" id="KW-0997">Cell inner membrane</keyword>
<dbReference type="RefSeq" id="WP_005003609.1">
    <property type="nucleotide sequence ID" value="NZ_CH672427.1"/>
</dbReference>
<evidence type="ECO:0000259" key="11">
    <source>
        <dbReference type="PROSITE" id="PS51866"/>
    </source>
</evidence>
<dbReference type="InterPro" id="IPR008995">
    <property type="entry name" value="Mo/tungstate-bd_C_term_dom"/>
</dbReference>
<dbReference type="STRING" id="314278.NB231_13811"/>
<dbReference type="InterPro" id="IPR017871">
    <property type="entry name" value="ABC_transporter-like_CS"/>
</dbReference>
<dbReference type="EMBL" id="AAOF01000031">
    <property type="protein sequence ID" value="EAR20193.1"/>
    <property type="molecule type" value="Genomic_DNA"/>
</dbReference>
<dbReference type="PANTHER" id="PTHR43514">
    <property type="entry name" value="ABC TRANSPORTER I FAMILY MEMBER 10"/>
    <property type="match status" value="1"/>
</dbReference>
<dbReference type="Pfam" id="PF03459">
    <property type="entry name" value="TOBE"/>
    <property type="match status" value="1"/>
</dbReference>
<evidence type="ECO:0000313" key="13">
    <source>
        <dbReference type="Proteomes" id="UP000003374"/>
    </source>
</evidence>
<evidence type="ECO:0000313" key="12">
    <source>
        <dbReference type="EMBL" id="EAR20193.1"/>
    </source>
</evidence>
<evidence type="ECO:0000256" key="5">
    <source>
        <dbReference type="ARBA" id="ARBA00022741"/>
    </source>
</evidence>